<gene>
    <name evidence="2" type="ORF">UFOPK2370_00913</name>
</gene>
<dbReference type="InterPro" id="IPR025242">
    <property type="entry name" value="DUF4193"/>
</dbReference>
<reference evidence="2" key="1">
    <citation type="submission" date="2020-05" db="EMBL/GenBank/DDBJ databases">
        <authorList>
            <person name="Chiriac C."/>
            <person name="Salcher M."/>
            <person name="Ghai R."/>
            <person name="Kavagutti S V."/>
        </authorList>
    </citation>
    <scope>NUCLEOTIDE SEQUENCE</scope>
</reference>
<evidence type="ECO:0000313" key="2">
    <source>
        <dbReference type="EMBL" id="CAB4690280.1"/>
    </source>
</evidence>
<dbReference type="AlphaFoldDB" id="A0A6J6NU25"/>
<dbReference type="EMBL" id="CAEZXK010000024">
    <property type="protein sequence ID" value="CAB4690280.1"/>
    <property type="molecule type" value="Genomic_DNA"/>
</dbReference>
<name>A0A6J6NU25_9ZZZZ</name>
<accession>A0A6J6NU25</accession>
<protein>
    <submittedName>
        <fullName evidence="2">Unannotated protein</fullName>
    </submittedName>
</protein>
<feature type="region of interest" description="Disordered" evidence="1">
    <location>
        <begin position="1"/>
        <end position="41"/>
    </location>
</feature>
<feature type="compositionally biased region" description="Basic and acidic residues" evidence="1">
    <location>
        <begin position="1"/>
        <end position="12"/>
    </location>
</feature>
<proteinExistence type="predicted"/>
<organism evidence="2">
    <name type="scientific">freshwater metagenome</name>
    <dbReference type="NCBI Taxonomy" id="449393"/>
    <lineage>
        <taxon>unclassified sequences</taxon>
        <taxon>metagenomes</taxon>
        <taxon>ecological metagenomes</taxon>
    </lineage>
</organism>
<evidence type="ECO:0000256" key="1">
    <source>
        <dbReference type="SAM" id="MobiDB-lite"/>
    </source>
</evidence>
<dbReference type="Pfam" id="PF13834">
    <property type="entry name" value="DUF4193"/>
    <property type="match status" value="1"/>
</dbReference>
<sequence>MAADYDAPKKTDDDAESLDALKERSAPTSTASLDQEEVSIDDDHERENLIDEALNVMVVPPQTDEFTCSECFIVKHKSMLAKKKGKYGEVCQECV</sequence>